<dbReference type="EMBL" id="JANPWB010000015">
    <property type="protein sequence ID" value="KAJ1090134.1"/>
    <property type="molecule type" value="Genomic_DNA"/>
</dbReference>
<evidence type="ECO:0000256" key="1">
    <source>
        <dbReference type="SAM" id="MobiDB-lite"/>
    </source>
</evidence>
<dbReference type="Proteomes" id="UP001066276">
    <property type="component" value="Chromosome 11"/>
</dbReference>
<proteinExistence type="predicted"/>
<evidence type="ECO:0000313" key="3">
    <source>
        <dbReference type="Proteomes" id="UP001066276"/>
    </source>
</evidence>
<protein>
    <submittedName>
        <fullName evidence="2">Uncharacterized protein</fullName>
    </submittedName>
</protein>
<feature type="region of interest" description="Disordered" evidence="1">
    <location>
        <begin position="1"/>
        <end position="25"/>
    </location>
</feature>
<gene>
    <name evidence="2" type="ORF">NDU88_003271</name>
</gene>
<reference evidence="2" key="1">
    <citation type="journal article" date="2022" name="bioRxiv">
        <title>Sequencing and chromosome-scale assembly of the giantPleurodeles waltlgenome.</title>
        <authorList>
            <person name="Brown T."/>
            <person name="Elewa A."/>
            <person name="Iarovenko S."/>
            <person name="Subramanian E."/>
            <person name="Araus A.J."/>
            <person name="Petzold A."/>
            <person name="Susuki M."/>
            <person name="Suzuki K.-i.T."/>
            <person name="Hayashi T."/>
            <person name="Toyoda A."/>
            <person name="Oliveira C."/>
            <person name="Osipova E."/>
            <person name="Leigh N.D."/>
            <person name="Simon A."/>
            <person name="Yun M.H."/>
        </authorList>
    </citation>
    <scope>NUCLEOTIDE SEQUENCE</scope>
    <source>
        <strain evidence="2">20211129_DDA</strain>
        <tissue evidence="2">Liver</tissue>
    </source>
</reference>
<comment type="caution">
    <text evidence="2">The sequence shown here is derived from an EMBL/GenBank/DDBJ whole genome shotgun (WGS) entry which is preliminary data.</text>
</comment>
<accession>A0AAV7LI33</accession>
<sequence>MQRRPRSQEGQPQASVPRKLGGGKFKSSIAAFRSTARRHLSCEPAGASESCTLPQAPLRDQADRQGPSTRLAAISCW</sequence>
<name>A0AAV7LI33_PLEWA</name>
<dbReference type="AlphaFoldDB" id="A0AAV7LI33"/>
<keyword evidence="3" id="KW-1185">Reference proteome</keyword>
<evidence type="ECO:0000313" key="2">
    <source>
        <dbReference type="EMBL" id="KAJ1090134.1"/>
    </source>
</evidence>
<feature type="region of interest" description="Disordered" evidence="1">
    <location>
        <begin position="43"/>
        <end position="69"/>
    </location>
</feature>
<organism evidence="2 3">
    <name type="scientific">Pleurodeles waltl</name>
    <name type="common">Iberian ribbed newt</name>
    <dbReference type="NCBI Taxonomy" id="8319"/>
    <lineage>
        <taxon>Eukaryota</taxon>
        <taxon>Metazoa</taxon>
        <taxon>Chordata</taxon>
        <taxon>Craniata</taxon>
        <taxon>Vertebrata</taxon>
        <taxon>Euteleostomi</taxon>
        <taxon>Amphibia</taxon>
        <taxon>Batrachia</taxon>
        <taxon>Caudata</taxon>
        <taxon>Salamandroidea</taxon>
        <taxon>Salamandridae</taxon>
        <taxon>Pleurodelinae</taxon>
        <taxon>Pleurodeles</taxon>
    </lineage>
</organism>